<dbReference type="GO" id="GO:0055085">
    <property type="term" value="P:transmembrane transport"/>
    <property type="evidence" value="ECO:0007669"/>
    <property type="project" value="InterPro"/>
</dbReference>
<dbReference type="OrthoDB" id="288203at2759"/>
<dbReference type="EMBL" id="JACXVP010000005">
    <property type="protein sequence ID" value="KAG5604021.1"/>
    <property type="molecule type" value="Genomic_DNA"/>
</dbReference>
<dbReference type="SUPFAM" id="SSF52091">
    <property type="entry name" value="SpoIIaa-like"/>
    <property type="match status" value="1"/>
</dbReference>
<dbReference type="Gene3D" id="3.30.750.24">
    <property type="entry name" value="STAS domain"/>
    <property type="match status" value="1"/>
</dbReference>
<comment type="caution">
    <text evidence="2">The sequence shown here is derived from an EMBL/GenBank/DDBJ whole genome shotgun (WGS) entry which is preliminary data.</text>
</comment>
<dbReference type="CDD" id="cd07042">
    <property type="entry name" value="STAS_SulP_like_sulfate_transporter"/>
    <property type="match status" value="1"/>
</dbReference>
<dbReference type="PANTHER" id="PTHR11814">
    <property type="entry name" value="SULFATE TRANSPORTER"/>
    <property type="match status" value="1"/>
</dbReference>
<organism evidence="2 3">
    <name type="scientific">Solanum commersonii</name>
    <name type="common">Commerson's wild potato</name>
    <name type="synonym">Commerson's nightshade</name>
    <dbReference type="NCBI Taxonomy" id="4109"/>
    <lineage>
        <taxon>Eukaryota</taxon>
        <taxon>Viridiplantae</taxon>
        <taxon>Streptophyta</taxon>
        <taxon>Embryophyta</taxon>
        <taxon>Tracheophyta</taxon>
        <taxon>Spermatophyta</taxon>
        <taxon>Magnoliopsida</taxon>
        <taxon>eudicotyledons</taxon>
        <taxon>Gunneridae</taxon>
        <taxon>Pentapetalae</taxon>
        <taxon>asterids</taxon>
        <taxon>lamiids</taxon>
        <taxon>Solanales</taxon>
        <taxon>Solanaceae</taxon>
        <taxon>Solanoideae</taxon>
        <taxon>Solaneae</taxon>
        <taxon>Solanum</taxon>
    </lineage>
</organism>
<reference evidence="2 3" key="1">
    <citation type="submission" date="2020-09" db="EMBL/GenBank/DDBJ databases">
        <title>De no assembly of potato wild relative species, Solanum commersonii.</title>
        <authorList>
            <person name="Cho K."/>
        </authorList>
    </citation>
    <scope>NUCLEOTIDE SEQUENCE [LARGE SCALE GENOMIC DNA]</scope>
    <source>
        <strain evidence="2">LZ3.2</strain>
        <tissue evidence="2">Leaf</tissue>
    </source>
</reference>
<evidence type="ECO:0000313" key="3">
    <source>
        <dbReference type="Proteomes" id="UP000824120"/>
    </source>
</evidence>
<protein>
    <recommendedName>
        <fullName evidence="1">STAS domain-containing protein</fullName>
    </recommendedName>
</protein>
<dbReference type="InterPro" id="IPR001902">
    <property type="entry name" value="SLC26A/SulP_fam"/>
</dbReference>
<dbReference type="InterPro" id="IPR036513">
    <property type="entry name" value="STAS_dom_sf"/>
</dbReference>
<dbReference type="PROSITE" id="PS50801">
    <property type="entry name" value="STAS"/>
    <property type="match status" value="1"/>
</dbReference>
<accession>A0A9J5YW04</accession>
<evidence type="ECO:0000313" key="2">
    <source>
        <dbReference type="EMBL" id="KAG5604021.1"/>
    </source>
</evidence>
<feature type="domain" description="STAS" evidence="1">
    <location>
        <begin position="13"/>
        <end position="85"/>
    </location>
</feature>
<dbReference type="InterPro" id="IPR002645">
    <property type="entry name" value="STAS_dom"/>
</dbReference>
<dbReference type="Pfam" id="PF01740">
    <property type="entry name" value="STAS"/>
    <property type="match status" value="1"/>
</dbReference>
<keyword evidence="3" id="KW-1185">Reference proteome</keyword>
<evidence type="ECO:0000259" key="1">
    <source>
        <dbReference type="PROSITE" id="PS50801"/>
    </source>
</evidence>
<name>A0A9J5YW04_SOLCO</name>
<dbReference type="Proteomes" id="UP000824120">
    <property type="component" value="Chromosome 5"/>
</dbReference>
<dbReference type="AlphaFoldDB" id="A0A9J5YW04"/>
<dbReference type="GO" id="GO:0016020">
    <property type="term" value="C:membrane"/>
    <property type="evidence" value="ECO:0007669"/>
    <property type="project" value="InterPro"/>
</dbReference>
<gene>
    <name evidence="2" type="ORF">H5410_025513</name>
</gene>
<sequence>MLIIIKKPMSVAGFLILSIEAPINFANVTYLKERISRWIQDYEEEGAKKQSGLRVVVLDLSPVSAIDTSGISLFKDLICVGESNR</sequence>
<proteinExistence type="predicted"/>